<dbReference type="EMBL" id="AUZX01006079">
    <property type="protein sequence ID" value="EQD65408.1"/>
    <property type="molecule type" value="Genomic_DNA"/>
</dbReference>
<dbReference type="PANTHER" id="PTHR30136:SF35">
    <property type="entry name" value="HTH-TYPE TRANSCRIPTIONAL REGULATOR RV1719"/>
    <property type="match status" value="1"/>
</dbReference>
<gene>
    <name evidence="2" type="ORF">B1A_08518</name>
</gene>
<dbReference type="PROSITE" id="PS51078">
    <property type="entry name" value="ICLR_ED"/>
    <property type="match status" value="1"/>
</dbReference>
<dbReference type="Pfam" id="PF01614">
    <property type="entry name" value="IclR_C"/>
    <property type="match status" value="1"/>
</dbReference>
<feature type="domain" description="IclR-ED" evidence="1">
    <location>
        <begin position="1"/>
        <end position="153"/>
    </location>
</feature>
<dbReference type="InterPro" id="IPR014757">
    <property type="entry name" value="Tscrpt_reg_IclR_C"/>
</dbReference>
<dbReference type="GO" id="GO:0003700">
    <property type="term" value="F:DNA-binding transcription factor activity"/>
    <property type="evidence" value="ECO:0007669"/>
    <property type="project" value="TreeGrafter"/>
</dbReference>
<dbReference type="InterPro" id="IPR050707">
    <property type="entry name" value="HTH_MetabolicPath_Reg"/>
</dbReference>
<dbReference type="SUPFAM" id="SSF55781">
    <property type="entry name" value="GAF domain-like"/>
    <property type="match status" value="1"/>
</dbReference>
<proteinExistence type="predicted"/>
<reference evidence="2" key="2">
    <citation type="journal article" date="2014" name="ISME J.">
        <title>Microbial stratification in low pH oxic and suboxic macroscopic growths along an acid mine drainage.</title>
        <authorList>
            <person name="Mendez-Garcia C."/>
            <person name="Mesa V."/>
            <person name="Sprenger R.R."/>
            <person name="Richter M."/>
            <person name="Diez M.S."/>
            <person name="Solano J."/>
            <person name="Bargiela R."/>
            <person name="Golyshina O.V."/>
            <person name="Manteca A."/>
            <person name="Ramos J.L."/>
            <person name="Gallego J.R."/>
            <person name="Llorente I."/>
            <person name="Martins Dos Santos V.A."/>
            <person name="Jensen O.N."/>
            <person name="Pelaez A.I."/>
            <person name="Sanchez J."/>
            <person name="Ferrer M."/>
        </authorList>
    </citation>
    <scope>NUCLEOTIDE SEQUENCE</scope>
</reference>
<sequence length="173" mass="19164">LTEDTVHLGVLDHGHVLYLDKVPGRRRINIRSTIGELQPVTSTGLGKALILDLDADAWIALFRAERAVRRGEVSLQDWLERMRRYVRVGFAFDLEENEDQIRCVAAPVRDVAGRTIAAISVSSAAQYMSDHRMQTLSRDVVGTARRISEDLGWTGRHPAAAAQAAAGDKPHTR</sequence>
<dbReference type="Gene3D" id="3.30.450.40">
    <property type="match status" value="1"/>
</dbReference>
<name>T1BAC4_9ZZZZ</name>
<evidence type="ECO:0000259" key="1">
    <source>
        <dbReference type="PROSITE" id="PS51078"/>
    </source>
</evidence>
<dbReference type="AlphaFoldDB" id="T1BAC4"/>
<comment type="caution">
    <text evidence="2">The sequence shown here is derived from an EMBL/GenBank/DDBJ whole genome shotgun (WGS) entry which is preliminary data.</text>
</comment>
<dbReference type="GO" id="GO:0003677">
    <property type="term" value="F:DNA binding"/>
    <property type="evidence" value="ECO:0007669"/>
    <property type="project" value="TreeGrafter"/>
</dbReference>
<reference evidence="2" key="1">
    <citation type="submission" date="2013-08" db="EMBL/GenBank/DDBJ databases">
        <authorList>
            <person name="Mendez C."/>
            <person name="Richter M."/>
            <person name="Ferrer M."/>
            <person name="Sanchez J."/>
        </authorList>
    </citation>
    <scope>NUCLEOTIDE SEQUENCE</scope>
</reference>
<evidence type="ECO:0000313" key="2">
    <source>
        <dbReference type="EMBL" id="EQD65408.1"/>
    </source>
</evidence>
<accession>T1BAC4</accession>
<organism evidence="2">
    <name type="scientific">mine drainage metagenome</name>
    <dbReference type="NCBI Taxonomy" id="410659"/>
    <lineage>
        <taxon>unclassified sequences</taxon>
        <taxon>metagenomes</taxon>
        <taxon>ecological metagenomes</taxon>
    </lineage>
</organism>
<dbReference type="InterPro" id="IPR029016">
    <property type="entry name" value="GAF-like_dom_sf"/>
</dbReference>
<dbReference type="GO" id="GO:0045892">
    <property type="term" value="P:negative regulation of DNA-templated transcription"/>
    <property type="evidence" value="ECO:0007669"/>
    <property type="project" value="TreeGrafter"/>
</dbReference>
<feature type="non-terminal residue" evidence="2">
    <location>
        <position position="1"/>
    </location>
</feature>
<protein>
    <submittedName>
        <fullName evidence="2">IclR family transcriptional regulator</fullName>
    </submittedName>
</protein>
<dbReference type="PANTHER" id="PTHR30136">
    <property type="entry name" value="HELIX-TURN-HELIX TRANSCRIPTIONAL REGULATOR, ICLR FAMILY"/>
    <property type="match status" value="1"/>
</dbReference>